<dbReference type="AlphaFoldDB" id="A0AAD6YTQ2"/>
<accession>A0AAD6YTQ2</accession>
<comment type="caution">
    <text evidence="2">The sequence shown here is derived from an EMBL/GenBank/DDBJ whole genome shotgun (WGS) entry which is preliminary data.</text>
</comment>
<protein>
    <submittedName>
        <fullName evidence="2">Uncharacterized protein</fullName>
    </submittedName>
</protein>
<feature type="non-terminal residue" evidence="2">
    <location>
        <position position="195"/>
    </location>
</feature>
<evidence type="ECO:0000313" key="3">
    <source>
        <dbReference type="Proteomes" id="UP001219525"/>
    </source>
</evidence>
<dbReference type="EMBL" id="JARJCW010000002">
    <property type="protein sequence ID" value="KAJ7228955.1"/>
    <property type="molecule type" value="Genomic_DNA"/>
</dbReference>
<evidence type="ECO:0000313" key="1">
    <source>
        <dbReference type="EMBL" id="KAJ7207908.1"/>
    </source>
</evidence>
<feature type="non-terminal residue" evidence="2">
    <location>
        <position position="1"/>
    </location>
</feature>
<proteinExistence type="predicted"/>
<keyword evidence="3" id="KW-1185">Reference proteome</keyword>
<name>A0AAD6YTQ2_9AGAR</name>
<evidence type="ECO:0000313" key="2">
    <source>
        <dbReference type="EMBL" id="KAJ7228955.1"/>
    </source>
</evidence>
<dbReference type="Proteomes" id="UP001219525">
    <property type="component" value="Unassembled WGS sequence"/>
</dbReference>
<reference evidence="2" key="1">
    <citation type="submission" date="2023-03" db="EMBL/GenBank/DDBJ databases">
        <title>Massive genome expansion in bonnet fungi (Mycena s.s.) driven by repeated elements and novel gene families across ecological guilds.</title>
        <authorList>
            <consortium name="Lawrence Berkeley National Laboratory"/>
            <person name="Harder C.B."/>
            <person name="Miyauchi S."/>
            <person name="Viragh M."/>
            <person name="Kuo A."/>
            <person name="Thoen E."/>
            <person name="Andreopoulos B."/>
            <person name="Lu D."/>
            <person name="Skrede I."/>
            <person name="Drula E."/>
            <person name="Henrissat B."/>
            <person name="Morin E."/>
            <person name="Kohler A."/>
            <person name="Barry K."/>
            <person name="LaButti K."/>
            <person name="Morin E."/>
            <person name="Salamov A."/>
            <person name="Lipzen A."/>
            <person name="Mereny Z."/>
            <person name="Hegedus B."/>
            <person name="Baldrian P."/>
            <person name="Stursova M."/>
            <person name="Weitz H."/>
            <person name="Taylor A."/>
            <person name="Grigoriev I.V."/>
            <person name="Nagy L.G."/>
            <person name="Martin F."/>
            <person name="Kauserud H."/>
        </authorList>
    </citation>
    <scope>NUCLEOTIDE SEQUENCE</scope>
    <source>
        <strain evidence="2">9144</strain>
    </source>
</reference>
<dbReference type="EMBL" id="JARJCW010000035">
    <property type="protein sequence ID" value="KAJ7207908.1"/>
    <property type="molecule type" value="Genomic_DNA"/>
</dbReference>
<gene>
    <name evidence="2" type="ORF">GGX14DRAFT_301257</name>
    <name evidence="1" type="ORF">GGX14DRAFT_308603</name>
</gene>
<organism evidence="2 3">
    <name type="scientific">Mycena pura</name>
    <dbReference type="NCBI Taxonomy" id="153505"/>
    <lineage>
        <taxon>Eukaryota</taxon>
        <taxon>Fungi</taxon>
        <taxon>Dikarya</taxon>
        <taxon>Basidiomycota</taxon>
        <taxon>Agaricomycotina</taxon>
        <taxon>Agaricomycetes</taxon>
        <taxon>Agaricomycetidae</taxon>
        <taxon>Agaricales</taxon>
        <taxon>Marasmiineae</taxon>
        <taxon>Mycenaceae</taxon>
        <taxon>Mycena</taxon>
    </lineage>
</organism>
<sequence length="195" mass="20941">APKPTAAKSSEVVVLLDRGSDLLLRPLHEIKGKVEAALESSGVEKLRGVPVRGVRALPRNRLLVVADSDKAASLLRRSAPYWTPKLEKNCCLVAPRCLIVVNGVPTSFKPSSPTAAQEIHAHNRGTIADPSVITEVRWLNPKAANDPAKKASSLLVTLSDVPSADHSIASGLAVESAFCYPHRYEEPPPLCFNCQ</sequence>